<dbReference type="InterPro" id="IPR011075">
    <property type="entry name" value="TetR_C"/>
</dbReference>
<accession>A0ABX7AZB7</accession>
<dbReference type="InterPro" id="IPR001647">
    <property type="entry name" value="HTH_TetR"/>
</dbReference>
<evidence type="ECO:0000256" key="1">
    <source>
        <dbReference type="ARBA" id="ARBA00023015"/>
    </source>
</evidence>
<dbReference type="Gene3D" id="1.10.357.10">
    <property type="entry name" value="Tetracycline Repressor, domain 2"/>
    <property type="match status" value="1"/>
</dbReference>
<keyword evidence="1" id="KW-0805">Transcription regulation</keyword>
<evidence type="ECO:0000259" key="5">
    <source>
        <dbReference type="PROSITE" id="PS50977"/>
    </source>
</evidence>
<dbReference type="SUPFAM" id="SSF48498">
    <property type="entry name" value="Tetracyclin repressor-like, C-terminal domain"/>
    <property type="match status" value="1"/>
</dbReference>
<dbReference type="EMBL" id="CP067420">
    <property type="protein sequence ID" value="QQP87336.1"/>
    <property type="molecule type" value="Genomic_DNA"/>
</dbReference>
<feature type="domain" description="HTH tetR-type" evidence="5">
    <location>
        <begin position="6"/>
        <end position="66"/>
    </location>
</feature>
<gene>
    <name evidence="6" type="ORF">IGS68_14520</name>
</gene>
<dbReference type="InterPro" id="IPR009057">
    <property type="entry name" value="Homeodomain-like_sf"/>
</dbReference>
<proteinExistence type="predicted"/>
<evidence type="ECO:0000256" key="4">
    <source>
        <dbReference type="PROSITE-ProRule" id="PRU00335"/>
    </source>
</evidence>
<feature type="DNA-binding region" description="H-T-H motif" evidence="4">
    <location>
        <begin position="29"/>
        <end position="48"/>
    </location>
</feature>
<dbReference type="Pfam" id="PF16925">
    <property type="entry name" value="TetR_C_13"/>
    <property type="match status" value="1"/>
</dbReference>
<protein>
    <submittedName>
        <fullName evidence="6">TetR/AcrR family transcriptional regulator</fullName>
    </submittedName>
</protein>
<evidence type="ECO:0000256" key="3">
    <source>
        <dbReference type="ARBA" id="ARBA00023163"/>
    </source>
</evidence>
<dbReference type="Gene3D" id="1.10.10.60">
    <property type="entry name" value="Homeodomain-like"/>
    <property type="match status" value="1"/>
</dbReference>
<dbReference type="Pfam" id="PF00440">
    <property type="entry name" value="TetR_N"/>
    <property type="match status" value="1"/>
</dbReference>
<name>A0ABX7AZB7_9PROT</name>
<keyword evidence="2 4" id="KW-0238">DNA-binding</keyword>
<keyword evidence="3" id="KW-0804">Transcription</keyword>
<evidence type="ECO:0000313" key="6">
    <source>
        <dbReference type="EMBL" id="QQP87336.1"/>
    </source>
</evidence>
<organism evidence="6 7">
    <name type="scientific">Skermanella cutis</name>
    <dbReference type="NCBI Taxonomy" id="2775420"/>
    <lineage>
        <taxon>Bacteria</taxon>
        <taxon>Pseudomonadati</taxon>
        <taxon>Pseudomonadota</taxon>
        <taxon>Alphaproteobacteria</taxon>
        <taxon>Rhodospirillales</taxon>
        <taxon>Azospirillaceae</taxon>
        <taxon>Skermanella</taxon>
    </lineage>
</organism>
<reference evidence="6" key="1">
    <citation type="submission" date="2021-02" db="EMBL/GenBank/DDBJ databases">
        <title>Skermanella TT6 skin isolate.</title>
        <authorList>
            <person name="Lee K."/>
            <person name="Ganzorig M."/>
        </authorList>
    </citation>
    <scope>NUCLEOTIDE SEQUENCE</scope>
    <source>
        <strain evidence="6">TT6</strain>
    </source>
</reference>
<dbReference type="SUPFAM" id="SSF46689">
    <property type="entry name" value="Homeodomain-like"/>
    <property type="match status" value="1"/>
</dbReference>
<sequence>MGRPREFNADEALDRALHVFWTKGYAGTSMTDLLEAMGLSKSSFYEFFGSKHDAFMTALRRYGDREAARLDACVGSSGCVRRLIEVQLRSVIERPAAGGDRRGCLTVNCAVELAPHDPIIETAIAAHLDRMEELYHRLIARGQADGGISARHDPRTLARYLVNSLCGLQVMAKAGRDPQALEDVVSTTLEALD</sequence>
<dbReference type="RefSeq" id="WP_201070093.1">
    <property type="nucleotide sequence ID" value="NZ_CP067420.1"/>
</dbReference>
<dbReference type="InterPro" id="IPR036271">
    <property type="entry name" value="Tet_transcr_reg_TetR-rel_C_sf"/>
</dbReference>
<dbReference type="PROSITE" id="PS50977">
    <property type="entry name" value="HTH_TETR_2"/>
    <property type="match status" value="1"/>
</dbReference>
<dbReference type="Proteomes" id="UP000595197">
    <property type="component" value="Chromosome"/>
</dbReference>
<evidence type="ECO:0000256" key="2">
    <source>
        <dbReference type="ARBA" id="ARBA00023125"/>
    </source>
</evidence>
<dbReference type="PANTHER" id="PTHR47506:SF1">
    <property type="entry name" value="HTH-TYPE TRANSCRIPTIONAL REGULATOR YJDC"/>
    <property type="match status" value="1"/>
</dbReference>
<keyword evidence="7" id="KW-1185">Reference proteome</keyword>
<dbReference type="PANTHER" id="PTHR47506">
    <property type="entry name" value="TRANSCRIPTIONAL REGULATORY PROTEIN"/>
    <property type="match status" value="1"/>
</dbReference>
<evidence type="ECO:0000313" key="7">
    <source>
        <dbReference type="Proteomes" id="UP000595197"/>
    </source>
</evidence>